<keyword evidence="4" id="KW-1185">Reference proteome</keyword>
<dbReference type="GeneID" id="61780169"/>
<evidence type="ECO:0000313" key="5">
    <source>
        <dbReference type="Proteomes" id="UP000289372"/>
    </source>
</evidence>
<dbReference type="EMBL" id="PUUL01000078">
    <property type="protein sequence ID" value="RXD52962.1"/>
    <property type="molecule type" value="Genomic_DNA"/>
</dbReference>
<comment type="caution">
    <text evidence="2">The sequence shown here is derived from an EMBL/GenBank/DDBJ whole genome shotgun (WGS) entry which is preliminary data.</text>
</comment>
<dbReference type="AlphaFoldDB" id="A0A0G8X4L2"/>
<reference evidence="3 5" key="2">
    <citation type="submission" date="2018-02" db="EMBL/GenBank/DDBJ databases">
        <title>Characterization of Xanthomonas diversity in transplant houses and field plants.</title>
        <authorList>
            <person name="Abrahamian P."/>
            <person name="Timilsina S."/>
            <person name="Minsavage G.V."/>
            <person name="Goss E.M."/>
            <person name="Jones J.B."/>
            <person name="Vallad G.E."/>
        </authorList>
    </citation>
    <scope>NUCLEOTIDE SEQUENCE [LARGE SCALE GENOMIC DNA]</scope>
    <source>
        <strain evidence="3 5">GEV2132</strain>
    </source>
</reference>
<dbReference type="RefSeq" id="WP_015462666.1">
    <property type="nucleotide sequence ID" value="NZ_CP018476.1"/>
</dbReference>
<evidence type="ECO:0000313" key="4">
    <source>
        <dbReference type="Proteomes" id="UP000035369"/>
    </source>
</evidence>
<evidence type="ECO:0000313" key="1">
    <source>
        <dbReference type="EMBL" id="KLC00662.1"/>
    </source>
</evidence>
<accession>A0A0G8X4L2</accession>
<evidence type="ECO:0000313" key="2">
    <source>
        <dbReference type="EMBL" id="NEL77390.1"/>
    </source>
</evidence>
<sequence>MSNYQQIHGFTAAGDERFRTFIAAHFAENPFIAAHYHGDPEEARRDCLSVLEDNLNGAGGPLTWGLLSPSSPGDLPHSFTVDLDELIIADVDNGDEDDADTAASAA</sequence>
<proteinExistence type="predicted"/>
<dbReference type="Proteomes" id="UP000035369">
    <property type="component" value="Unassembled WGS sequence"/>
</dbReference>
<protein>
    <submittedName>
        <fullName evidence="2">Uncharacterized protein</fullName>
    </submittedName>
</protein>
<dbReference type="EMBL" id="JAAGYU010000062">
    <property type="protein sequence ID" value="NEL77390.1"/>
    <property type="molecule type" value="Genomic_DNA"/>
</dbReference>
<dbReference type="KEGG" id="xpe:BJD13_24055"/>
<dbReference type="Proteomes" id="UP000471082">
    <property type="component" value="Unassembled WGS sequence"/>
</dbReference>
<reference evidence="1 4" key="1">
    <citation type="submission" date="2015-02" db="EMBL/GenBank/DDBJ databases">
        <title>Whole genome sequencing of multiple isolates of three species of pepper and tomato-infecting xanthomonads reveals genetic diversity in field strains and pinpoints effectors responsible for host specificity.</title>
        <authorList>
            <person name="Schwartz A."/>
            <person name="Dahlbeck D."/>
            <person name="Staskawicz B."/>
            <person name="Bart R."/>
            <person name="Potnis N."/>
            <person name="Minsavage G."/>
            <person name="Timilsina S."/>
            <person name="Goss E."/>
            <person name="Jones J."/>
            <person name="Vallad G."/>
            <person name="Barak J."/>
            <person name="Miller S."/>
            <person name="Ritchie D."/>
            <person name="Martins J.Jr."/>
            <person name="Patane J.S."/>
            <person name="Setubal J.C."/>
        </authorList>
    </citation>
    <scope>NUCLEOTIDE SEQUENCE [LARGE SCALE GENOMIC DNA]</scope>
    <source>
        <strain evidence="1 4">Xp3-15</strain>
    </source>
</reference>
<dbReference type="EMBL" id="JZUY01000088">
    <property type="protein sequence ID" value="KLC00662.1"/>
    <property type="molecule type" value="Genomic_DNA"/>
</dbReference>
<evidence type="ECO:0000313" key="3">
    <source>
        <dbReference type="EMBL" id="RXD52962.1"/>
    </source>
</evidence>
<reference evidence="2 6" key="3">
    <citation type="submission" date="2019-11" db="EMBL/GenBank/DDBJ databases">
        <title>Genome-resolved metagenomics to study the prevalence of co-infection and intraspecific heterogeneity among plant pathogen metapopulations.</title>
        <authorList>
            <person name="Newberry E."/>
            <person name="Bhandari R."/>
            <person name="Kemble J."/>
            <person name="Sikora E."/>
            <person name="Potnis N."/>
        </authorList>
    </citation>
    <scope>NUCLEOTIDE SEQUENCE [LARGE SCALE GENOMIC DNA]</scope>
    <source>
        <strain evidence="2">Xp_Tom_Tuscaloosa_18b</strain>
    </source>
</reference>
<dbReference type="Proteomes" id="UP000289372">
    <property type="component" value="Unassembled WGS sequence"/>
</dbReference>
<name>A0A0G8X4L2_XANPE</name>
<organism evidence="2 6">
    <name type="scientific">Xanthomonas perforans</name>
    <dbReference type="NCBI Taxonomy" id="442694"/>
    <lineage>
        <taxon>Bacteria</taxon>
        <taxon>Pseudomonadati</taxon>
        <taxon>Pseudomonadota</taxon>
        <taxon>Gammaproteobacteria</taxon>
        <taxon>Lysobacterales</taxon>
        <taxon>Lysobacteraceae</taxon>
        <taxon>Xanthomonas</taxon>
    </lineage>
</organism>
<gene>
    <name evidence="3" type="ORF">DB769_13845</name>
    <name evidence="2" type="ORF">G3W61_14205</name>
    <name evidence="1" type="ORF">XP315_23875</name>
</gene>
<evidence type="ECO:0000313" key="6">
    <source>
        <dbReference type="Proteomes" id="UP000471082"/>
    </source>
</evidence>